<proteinExistence type="predicted"/>
<reference evidence="1 2" key="1">
    <citation type="journal article" date="2020" name="Front. Microbiol.">
        <title>Phenotypic and Genetic Characterization of the Cheese Ripening Yeast Geotrichum candidum.</title>
        <authorList>
            <person name="Perkins V."/>
            <person name="Vignola S."/>
            <person name="Lessard M.H."/>
            <person name="Plante P.L."/>
            <person name="Corbeil J."/>
            <person name="Dugat-Bony E."/>
            <person name="Frenette M."/>
            <person name="Labrie S."/>
        </authorList>
    </citation>
    <scope>NUCLEOTIDE SEQUENCE [LARGE SCALE GENOMIC DNA]</scope>
    <source>
        <strain evidence="1 2">LMA-1147</strain>
    </source>
</reference>
<gene>
    <name evidence="1" type="ORF">D0Z00_000497</name>
</gene>
<dbReference type="Proteomes" id="UP000744676">
    <property type="component" value="Unassembled WGS sequence"/>
</dbReference>
<evidence type="ECO:0000313" key="2">
    <source>
        <dbReference type="Proteomes" id="UP000744676"/>
    </source>
</evidence>
<dbReference type="EMBL" id="QVQA01000006">
    <property type="protein sequence ID" value="KAF5102314.1"/>
    <property type="molecule type" value="Genomic_DNA"/>
</dbReference>
<protein>
    <submittedName>
        <fullName evidence="1">Uncharacterized protein</fullName>
    </submittedName>
</protein>
<accession>A0ACB6V9X9</accession>
<organism evidence="1 2">
    <name type="scientific">Geotrichum galactomycetum</name>
    <dbReference type="NCBI Taxonomy" id="27317"/>
    <lineage>
        <taxon>Eukaryota</taxon>
        <taxon>Fungi</taxon>
        <taxon>Dikarya</taxon>
        <taxon>Ascomycota</taxon>
        <taxon>Saccharomycotina</taxon>
        <taxon>Dipodascomycetes</taxon>
        <taxon>Dipodascales</taxon>
        <taxon>Dipodascaceae</taxon>
        <taxon>Geotrichum</taxon>
    </lineage>
</organism>
<keyword evidence="2" id="KW-1185">Reference proteome</keyword>
<sequence>MSSSRKTPTKRNTDFPGSPINGASASGGAGPGSATGDNLSATGSGTKSPVQDFPTDGRRRQAYRDEAIRRKINTSLSKRVNTDTGRSRASRRPPPGTVLSLKPSPPLTMKTTTTVYEAAQFMAAKRENCVLVIDDDDTVCGIFTAKDLAFRVVGSDLDSKAVTIDQIMTRNPMCAQTDTSATEALNLMVSKGFRHLPIMDENKDIAGVLDITKCYHEAMEKLERAYKSSRKLHDALEGVQFESGSSQAAQIINYVESLKKRMEGPDLSSVLDESTMPVFVNIKTNAYEAAILMKEKNTTAVLVTENNHITGIVTSKDIVLRVIAAGFNPKICSLVRVMTPQPDFATHTTTIQTALRKMHDGNYLNLPVMGDNSEIVGIVDVLTLTYATLEQINTMSTPDSEGPAWNKFWMSIDADDHESLHSDNRSEHSTKNEGSYISPPDVSQSELAEFNIDPELGPNDSISFTAVDNSAIGGIGGAASTQLTEYDIPFPFKFKSPNGRIHRITVAPSDGLLVLRGEVRSKLKPDELDKLGLTDLAEDEDDQDIYGISYVDDEGDVVAITSDRDLVDAINVARSLGKTKVDIYIHHPDDHAEVQTKVSSTIVTTTRNRRPASTVGGTTAADSDYPDTDEEEAALKASRRRRAQQKKFDAEDSFIPGVPNELILPGAIALLASAILVVFVFGSKSGHHR</sequence>
<evidence type="ECO:0000313" key="1">
    <source>
        <dbReference type="EMBL" id="KAF5102314.1"/>
    </source>
</evidence>
<name>A0ACB6V9X9_9ASCO</name>
<comment type="caution">
    <text evidence="1">The sequence shown here is derived from an EMBL/GenBank/DDBJ whole genome shotgun (WGS) entry which is preliminary data.</text>
</comment>